<dbReference type="EMBL" id="GBXM01058973">
    <property type="protein sequence ID" value="JAH49604.1"/>
    <property type="molecule type" value="Transcribed_RNA"/>
</dbReference>
<evidence type="ECO:0000313" key="1">
    <source>
        <dbReference type="EMBL" id="JAH49604.1"/>
    </source>
</evidence>
<accession>A0A0E9T7E7</accession>
<reference evidence="1" key="1">
    <citation type="submission" date="2014-11" db="EMBL/GenBank/DDBJ databases">
        <authorList>
            <person name="Amaro Gonzalez C."/>
        </authorList>
    </citation>
    <scope>NUCLEOTIDE SEQUENCE</scope>
</reference>
<proteinExistence type="predicted"/>
<sequence length="35" mass="4238">MDYIDGGLWWTWQCINNLQGQMLDIGEVEWEKAFF</sequence>
<reference evidence="1" key="2">
    <citation type="journal article" date="2015" name="Fish Shellfish Immunol.">
        <title>Early steps in the European eel (Anguilla anguilla)-Vibrio vulnificus interaction in the gills: Role of the RtxA13 toxin.</title>
        <authorList>
            <person name="Callol A."/>
            <person name="Pajuelo D."/>
            <person name="Ebbesson L."/>
            <person name="Teles M."/>
            <person name="MacKenzie S."/>
            <person name="Amaro C."/>
        </authorList>
    </citation>
    <scope>NUCLEOTIDE SEQUENCE</scope>
</reference>
<name>A0A0E9T7E7_ANGAN</name>
<dbReference type="AlphaFoldDB" id="A0A0E9T7E7"/>
<organism evidence="1">
    <name type="scientific">Anguilla anguilla</name>
    <name type="common">European freshwater eel</name>
    <name type="synonym">Muraena anguilla</name>
    <dbReference type="NCBI Taxonomy" id="7936"/>
    <lineage>
        <taxon>Eukaryota</taxon>
        <taxon>Metazoa</taxon>
        <taxon>Chordata</taxon>
        <taxon>Craniata</taxon>
        <taxon>Vertebrata</taxon>
        <taxon>Euteleostomi</taxon>
        <taxon>Actinopterygii</taxon>
        <taxon>Neopterygii</taxon>
        <taxon>Teleostei</taxon>
        <taxon>Anguilliformes</taxon>
        <taxon>Anguillidae</taxon>
        <taxon>Anguilla</taxon>
    </lineage>
</organism>
<protein>
    <submittedName>
        <fullName evidence="1">Uncharacterized protein</fullName>
    </submittedName>
</protein>